<dbReference type="SUPFAM" id="SSF48179">
    <property type="entry name" value="6-phosphogluconate dehydrogenase C-terminal domain-like"/>
    <property type="match status" value="1"/>
</dbReference>
<sequence>PREIALEMAAQTVVGAGQMVLETQQHPGVLKDQVCSPGGSTIAGVESLEEHSFRGTVMDAVYQSYTRTQELGK</sequence>
<dbReference type="EMBL" id="AZMM01011923">
    <property type="protein sequence ID" value="ETJ33625.1"/>
    <property type="molecule type" value="Genomic_DNA"/>
</dbReference>
<accession>W1XVY5</accession>
<evidence type="ECO:0000256" key="3">
    <source>
        <dbReference type="ARBA" id="ARBA00023002"/>
    </source>
</evidence>
<evidence type="ECO:0000313" key="5">
    <source>
        <dbReference type="EMBL" id="ETJ33625.1"/>
    </source>
</evidence>
<organism evidence="5">
    <name type="scientific">human gut metagenome</name>
    <dbReference type="NCBI Taxonomy" id="408170"/>
    <lineage>
        <taxon>unclassified sequences</taxon>
        <taxon>metagenomes</taxon>
        <taxon>organismal metagenomes</taxon>
    </lineage>
</organism>
<dbReference type="InterPro" id="IPR008927">
    <property type="entry name" value="6-PGluconate_DH-like_C_sf"/>
</dbReference>
<keyword evidence="3" id="KW-0560">Oxidoreductase</keyword>
<keyword evidence="2" id="KW-0521">NADP</keyword>
<dbReference type="PROSITE" id="PS00521">
    <property type="entry name" value="P5CR"/>
    <property type="match status" value="1"/>
</dbReference>
<dbReference type="Gene3D" id="1.10.3730.10">
    <property type="entry name" value="ProC C-terminal domain-like"/>
    <property type="match status" value="1"/>
</dbReference>
<dbReference type="PANTHER" id="PTHR11645">
    <property type="entry name" value="PYRROLINE-5-CARBOXYLATE REDUCTASE"/>
    <property type="match status" value="1"/>
</dbReference>
<protein>
    <submittedName>
        <fullName evidence="5">Pyrroline-5-carboxylate reductase</fullName>
    </submittedName>
</protein>
<proteinExistence type="inferred from homology"/>
<dbReference type="PANTHER" id="PTHR11645:SF0">
    <property type="entry name" value="PYRROLINE-5-CARBOXYLATE REDUCTASE 3"/>
    <property type="match status" value="1"/>
</dbReference>
<feature type="domain" description="Pyrroline-5-carboxylate reductase dimerisation" evidence="4">
    <location>
        <begin position="1"/>
        <end position="71"/>
    </location>
</feature>
<gene>
    <name evidence="5" type="ORF">Q604_UNBC11923G0001</name>
</gene>
<dbReference type="AlphaFoldDB" id="W1XVY5"/>
<dbReference type="InterPro" id="IPR029036">
    <property type="entry name" value="P5CR_dimer"/>
</dbReference>
<dbReference type="GO" id="GO:0055129">
    <property type="term" value="P:L-proline biosynthetic process"/>
    <property type="evidence" value="ECO:0007669"/>
    <property type="project" value="TreeGrafter"/>
</dbReference>
<evidence type="ECO:0000256" key="1">
    <source>
        <dbReference type="ARBA" id="ARBA00005525"/>
    </source>
</evidence>
<dbReference type="GO" id="GO:0004735">
    <property type="term" value="F:pyrroline-5-carboxylate reductase activity"/>
    <property type="evidence" value="ECO:0007669"/>
    <property type="project" value="TreeGrafter"/>
</dbReference>
<feature type="non-terminal residue" evidence="5">
    <location>
        <position position="1"/>
    </location>
</feature>
<name>W1XVY5_9ZZZZ</name>
<evidence type="ECO:0000256" key="2">
    <source>
        <dbReference type="ARBA" id="ARBA00022857"/>
    </source>
</evidence>
<comment type="similarity">
    <text evidence="1">Belongs to the pyrroline-5-carboxylate reductase family.</text>
</comment>
<evidence type="ECO:0000259" key="4">
    <source>
        <dbReference type="Pfam" id="PF14748"/>
    </source>
</evidence>
<dbReference type="FunFam" id="1.10.3730.10:FF:000001">
    <property type="entry name" value="Pyrroline-5-carboxylate reductase"/>
    <property type="match status" value="1"/>
</dbReference>
<dbReference type="InterPro" id="IPR053790">
    <property type="entry name" value="P5CR-like_CS"/>
</dbReference>
<comment type="caution">
    <text evidence="5">The sequence shown here is derived from an EMBL/GenBank/DDBJ whole genome shotgun (WGS) entry which is preliminary data.</text>
</comment>
<dbReference type="Pfam" id="PF14748">
    <property type="entry name" value="P5CR_dimer"/>
    <property type="match status" value="1"/>
</dbReference>
<reference evidence="5" key="1">
    <citation type="submission" date="2013-12" db="EMBL/GenBank/DDBJ databases">
        <title>A Varibaculum cambriense genome reconstructed from a premature infant gut community with otherwise low bacterial novelty that shifts toward anaerobic metabolism during the third week of life.</title>
        <authorList>
            <person name="Brown C.T."/>
            <person name="Sharon I."/>
            <person name="Thomas B.C."/>
            <person name="Castelle C.J."/>
            <person name="Morowitz M.J."/>
            <person name="Banfield J.F."/>
        </authorList>
    </citation>
    <scope>NUCLEOTIDE SEQUENCE</scope>
</reference>